<dbReference type="Pfam" id="PF25787">
    <property type="entry name" value="HTH_SB"/>
    <property type="match status" value="1"/>
</dbReference>
<dbReference type="Pfam" id="PF01498">
    <property type="entry name" value="HTH_Tnp_Tc3_2"/>
    <property type="match status" value="1"/>
</dbReference>
<feature type="domain" description="Transposase Tc1-like" evidence="1">
    <location>
        <begin position="55"/>
        <end position="115"/>
    </location>
</feature>
<dbReference type="SUPFAM" id="SSF46689">
    <property type="entry name" value="Homeodomain-like"/>
    <property type="match status" value="1"/>
</dbReference>
<dbReference type="GO" id="GO:0015074">
    <property type="term" value="P:DNA integration"/>
    <property type="evidence" value="ECO:0007669"/>
    <property type="project" value="InterPro"/>
</dbReference>
<dbReference type="InterPro" id="IPR009057">
    <property type="entry name" value="Homeodomain-like_sf"/>
</dbReference>
<dbReference type="GO" id="GO:0003677">
    <property type="term" value="F:DNA binding"/>
    <property type="evidence" value="ECO:0007669"/>
    <property type="project" value="InterPro"/>
</dbReference>
<evidence type="ECO:0000259" key="1">
    <source>
        <dbReference type="Pfam" id="PF01498"/>
    </source>
</evidence>
<dbReference type="Gene3D" id="1.10.10.10">
    <property type="entry name" value="Winged helix-like DNA-binding domain superfamily/Winged helix DNA-binding domain"/>
    <property type="match status" value="1"/>
</dbReference>
<reference evidence="3 4" key="1">
    <citation type="submission" date="2020-10" db="EMBL/GenBank/DDBJ databases">
        <title>Pygocentrus nattereri (red-bellied piranha) genome, fPygNat1, primary haplotype.</title>
        <authorList>
            <person name="Myers G."/>
            <person name="Meyer A."/>
            <person name="Karagic N."/>
            <person name="Pippel M."/>
            <person name="Winkler S."/>
            <person name="Tracey A."/>
            <person name="Wood J."/>
            <person name="Formenti G."/>
            <person name="Howe K."/>
            <person name="Fedrigo O."/>
            <person name="Jarvis E.D."/>
        </authorList>
    </citation>
    <scope>NUCLEOTIDE SEQUENCE [LARGE SCALE GENOMIC DNA]</scope>
</reference>
<organism evidence="3 4">
    <name type="scientific">Pygocentrus nattereri</name>
    <name type="common">Red-bellied piranha</name>
    <dbReference type="NCBI Taxonomy" id="42514"/>
    <lineage>
        <taxon>Eukaryota</taxon>
        <taxon>Metazoa</taxon>
        <taxon>Chordata</taxon>
        <taxon>Craniata</taxon>
        <taxon>Vertebrata</taxon>
        <taxon>Euteleostomi</taxon>
        <taxon>Actinopterygii</taxon>
        <taxon>Neopterygii</taxon>
        <taxon>Teleostei</taxon>
        <taxon>Ostariophysi</taxon>
        <taxon>Characiformes</taxon>
        <taxon>Characoidei</taxon>
        <taxon>Pygocentrus</taxon>
    </lineage>
</organism>
<evidence type="ECO:0000313" key="4">
    <source>
        <dbReference type="Proteomes" id="UP001501920"/>
    </source>
</evidence>
<evidence type="ECO:0008006" key="5">
    <source>
        <dbReference type="Google" id="ProtNLM"/>
    </source>
</evidence>
<name>A0AAR2LS16_PYGNA</name>
<dbReference type="GO" id="GO:0006313">
    <property type="term" value="P:DNA transposition"/>
    <property type="evidence" value="ECO:0007669"/>
    <property type="project" value="InterPro"/>
</dbReference>
<protein>
    <recommendedName>
        <fullName evidence="5">Transposase Tc1-like domain-containing protein</fullName>
    </recommendedName>
</protein>
<feature type="domain" description="Sleeping Beauty transposase HTH" evidence="2">
    <location>
        <begin position="4"/>
        <end position="42"/>
    </location>
</feature>
<reference evidence="3" key="2">
    <citation type="submission" date="2025-08" db="UniProtKB">
        <authorList>
            <consortium name="Ensembl"/>
        </authorList>
    </citation>
    <scope>IDENTIFICATION</scope>
</reference>
<dbReference type="InterPro" id="IPR002492">
    <property type="entry name" value="Transposase_Tc1-like"/>
</dbReference>
<dbReference type="Proteomes" id="UP001501920">
    <property type="component" value="Chromosome 9"/>
</dbReference>
<proteinExistence type="predicted"/>
<reference evidence="3" key="3">
    <citation type="submission" date="2025-09" db="UniProtKB">
        <authorList>
            <consortium name="Ensembl"/>
        </authorList>
    </citation>
    <scope>IDENTIFICATION</scope>
</reference>
<evidence type="ECO:0000259" key="2">
    <source>
        <dbReference type="Pfam" id="PF25787"/>
    </source>
</evidence>
<dbReference type="GeneTree" id="ENSGT01150000288472"/>
<keyword evidence="4" id="KW-1185">Reference proteome</keyword>
<dbReference type="AlphaFoldDB" id="A0AAR2LS16"/>
<dbReference type="InterPro" id="IPR057667">
    <property type="entry name" value="HTH_SB"/>
</dbReference>
<sequence>MGKTVDLHKSGSSLGAISRYLKVPRSSVQTIICEYKQDGNVQLSYRSGRRQVLCPRDGPKDLVKMLTEADKCVSLSSVKRVLYRHRLKGHSAMMKPLLQKKHKKARLMLANAHRDKDLHIWRHSFFVNHDKTIE</sequence>
<dbReference type="InterPro" id="IPR036388">
    <property type="entry name" value="WH-like_DNA-bd_sf"/>
</dbReference>
<evidence type="ECO:0000313" key="3">
    <source>
        <dbReference type="Ensembl" id="ENSPNAP00000079393.1"/>
    </source>
</evidence>
<dbReference type="Ensembl" id="ENSPNAT00000069364.1">
    <property type="protein sequence ID" value="ENSPNAP00000079393.1"/>
    <property type="gene ID" value="ENSPNAG00000034264.1"/>
</dbReference>
<accession>A0AAR2LS16</accession>